<evidence type="ECO:0000259" key="3">
    <source>
        <dbReference type="Pfam" id="PF24466"/>
    </source>
</evidence>
<accession>A0A2V2VRG2</accession>
<dbReference type="VEuPathDB" id="TriTrypDB:ECC02_004545"/>
<dbReference type="InterPro" id="IPR046835">
    <property type="entry name" value="RHS_N"/>
</dbReference>
<proteinExistence type="predicted"/>
<evidence type="ECO:0000259" key="1">
    <source>
        <dbReference type="Pfam" id="PF07999"/>
    </source>
</evidence>
<dbReference type="AlphaFoldDB" id="A0A2V2VRG2"/>
<dbReference type="NCBIfam" id="TIGR01631">
    <property type="entry name" value="Trypano_RHS"/>
    <property type="match status" value="1"/>
</dbReference>
<dbReference type="InterPro" id="IPR006518">
    <property type="entry name" value="Trypano_RHS"/>
</dbReference>
<reference evidence="4 5" key="1">
    <citation type="journal article" date="2018" name="Microb. Genom.">
        <title>Expanding an expanded genome: long-read sequencing of Trypanosoma cruzi.</title>
        <authorList>
            <person name="Berna L."/>
            <person name="Rodriguez M."/>
            <person name="Chiribao M.L."/>
            <person name="Parodi-Talice A."/>
            <person name="Pita S."/>
            <person name="Rijo G."/>
            <person name="Alvarez-Valin F."/>
            <person name="Robello C."/>
        </authorList>
    </citation>
    <scope>NUCLEOTIDE SEQUENCE [LARGE SCALE GENOMIC DNA]</scope>
    <source>
        <strain evidence="4 5">Dm28c</strain>
    </source>
</reference>
<dbReference type="VEuPathDB" id="TriTrypDB:C4B63_17g313"/>
<dbReference type="VEuPathDB" id="TriTrypDB:TcG_12794"/>
<dbReference type="VEuPathDB" id="TriTrypDB:TCSYLVIO_010227"/>
<dbReference type="Proteomes" id="UP000246121">
    <property type="component" value="Unassembled WGS sequence"/>
</dbReference>
<dbReference type="VEuPathDB" id="TriTrypDB:Tc_MARK_1119"/>
<dbReference type="InterPro" id="IPR056000">
    <property type="entry name" value="DUF7578"/>
</dbReference>
<gene>
    <name evidence="4" type="ORF">C4B63_17g313</name>
</gene>
<dbReference type="Pfam" id="PF20445">
    <property type="entry name" value="RHS_N"/>
    <property type="match status" value="1"/>
</dbReference>
<name>A0A2V2VRG2_TRYCR</name>
<evidence type="ECO:0000313" key="5">
    <source>
        <dbReference type="Proteomes" id="UP000246121"/>
    </source>
</evidence>
<dbReference type="VEuPathDB" id="TriTrypDB:TCDM_13463"/>
<protein>
    <submittedName>
        <fullName evidence="4">Putative retrotransposon hot spot protein (RHS,)</fullName>
    </submittedName>
</protein>
<feature type="domain" description="Retrotransposon hot spot protein,C-terminal" evidence="1">
    <location>
        <begin position="263"/>
        <end position="407"/>
    </location>
</feature>
<dbReference type="Pfam" id="PF07999">
    <property type="entry name" value="RHSP"/>
    <property type="match status" value="1"/>
</dbReference>
<dbReference type="VEuPathDB" id="TriTrypDB:TcCL_ESM11387"/>
<dbReference type="VEuPathDB" id="TriTrypDB:C3747_131g115"/>
<evidence type="ECO:0000313" key="4">
    <source>
        <dbReference type="EMBL" id="PWU96903.1"/>
    </source>
</evidence>
<dbReference type="EMBL" id="PRFA01000017">
    <property type="protein sequence ID" value="PWU96903.1"/>
    <property type="molecule type" value="Genomic_DNA"/>
</dbReference>
<dbReference type="Pfam" id="PF24466">
    <property type="entry name" value="DUF7578"/>
    <property type="match status" value="1"/>
</dbReference>
<sequence>MKFTISTTIEEVLFKGRVRVNEMKLSDFLTRELDGRGIVATNRDVLLKEFFKDPTKYIRGKGALNEMQASGRYLSMERALKGELIFDEDIRKLCDKGVNNLPGWSLAAAEVTATVHNSTKHFLDAAAEEARKPTTTIEPIKMEGVYESVHNARWCHVVEVPGGEGTGMEVKEGKPKQSWTYKAVGESLEKDDGVQQSRAPRPRLMVLTSEKGRAVLVGEGLSKLIPDCYVNCEVERVWQIVKGDLTELFSSRPGTYFEPKRRVLIGTPGFGNSLAADSYLLYQLLHYDSELLPVVVHCFVGGVKAYVFDKTTETVTRYMDKSMMIKFVKELSWRGMKGYIIYELGGRLDIPSPCLPPEEWGMLVAATPETTSYIHWVSEKRAVRIIMNCPDESDVKAMCVWKKRNQPV</sequence>
<feature type="domain" description="Retrotransposon hot spot protein N-terminal" evidence="2">
    <location>
        <begin position="146"/>
        <end position="256"/>
    </location>
</feature>
<comment type="caution">
    <text evidence="4">The sequence shown here is derived from an EMBL/GenBank/DDBJ whole genome shotgun (WGS) entry which is preliminary data.</text>
</comment>
<feature type="domain" description="DUF7578" evidence="3">
    <location>
        <begin position="19"/>
        <end position="82"/>
    </location>
</feature>
<organism evidence="4 5">
    <name type="scientific">Trypanosoma cruzi</name>
    <dbReference type="NCBI Taxonomy" id="5693"/>
    <lineage>
        <taxon>Eukaryota</taxon>
        <taxon>Discoba</taxon>
        <taxon>Euglenozoa</taxon>
        <taxon>Kinetoplastea</taxon>
        <taxon>Metakinetoplastina</taxon>
        <taxon>Trypanosomatida</taxon>
        <taxon>Trypanosomatidae</taxon>
        <taxon>Trypanosoma</taxon>
        <taxon>Schizotrypanum</taxon>
    </lineage>
</organism>
<evidence type="ECO:0000259" key="2">
    <source>
        <dbReference type="Pfam" id="PF20445"/>
    </source>
</evidence>
<dbReference type="InterPro" id="IPR046836">
    <property type="entry name" value="RHS_C"/>
</dbReference>